<evidence type="ECO:0000256" key="1">
    <source>
        <dbReference type="ARBA" id="ARBA00004196"/>
    </source>
</evidence>
<name>A0ABT8EMJ2_9BURK</name>
<dbReference type="SMART" id="SM00062">
    <property type="entry name" value="PBPb"/>
    <property type="match status" value="1"/>
</dbReference>
<dbReference type="SUPFAM" id="SSF53850">
    <property type="entry name" value="Periplasmic binding protein-like II"/>
    <property type="match status" value="1"/>
</dbReference>
<gene>
    <name evidence="7" type="ORF">LMS43_14620</name>
</gene>
<dbReference type="PROSITE" id="PS01039">
    <property type="entry name" value="SBP_BACTERIAL_3"/>
    <property type="match status" value="1"/>
</dbReference>
<dbReference type="InterPro" id="IPR001638">
    <property type="entry name" value="Solute-binding_3/MltF_N"/>
</dbReference>
<evidence type="ECO:0000259" key="6">
    <source>
        <dbReference type="SMART" id="SM00062"/>
    </source>
</evidence>
<dbReference type="PANTHER" id="PTHR35936:SF13">
    <property type="entry name" value="HISTIDINE-BINDING PERIPLASMIC PROTEIN"/>
    <property type="match status" value="1"/>
</dbReference>
<comment type="subcellular location">
    <subcellularLocation>
        <location evidence="1">Cell envelope</location>
    </subcellularLocation>
</comment>
<dbReference type="PANTHER" id="PTHR35936">
    <property type="entry name" value="MEMBRANE-BOUND LYTIC MUREIN TRANSGLYCOSYLASE F"/>
    <property type="match status" value="1"/>
</dbReference>
<feature type="signal peptide" evidence="5">
    <location>
        <begin position="1"/>
        <end position="26"/>
    </location>
</feature>
<keyword evidence="3 5" id="KW-0732">Signal</keyword>
<evidence type="ECO:0000256" key="5">
    <source>
        <dbReference type="SAM" id="SignalP"/>
    </source>
</evidence>
<feature type="domain" description="Solute-binding protein family 3/N-terminal" evidence="6">
    <location>
        <begin position="32"/>
        <end position="260"/>
    </location>
</feature>
<evidence type="ECO:0000313" key="7">
    <source>
        <dbReference type="EMBL" id="MDN4122526.1"/>
    </source>
</evidence>
<evidence type="ECO:0000313" key="8">
    <source>
        <dbReference type="Proteomes" id="UP001168613"/>
    </source>
</evidence>
<dbReference type="Proteomes" id="UP001168613">
    <property type="component" value="Unassembled WGS sequence"/>
</dbReference>
<dbReference type="Gene3D" id="3.40.190.10">
    <property type="entry name" value="Periplasmic binding protein-like II"/>
    <property type="match status" value="2"/>
</dbReference>
<dbReference type="EMBL" id="JAJHNU010000005">
    <property type="protein sequence ID" value="MDN4122526.1"/>
    <property type="molecule type" value="Genomic_DNA"/>
</dbReference>
<evidence type="ECO:0000256" key="3">
    <source>
        <dbReference type="ARBA" id="ARBA00022729"/>
    </source>
</evidence>
<feature type="chain" id="PRO_5045801922" evidence="5">
    <location>
        <begin position="27"/>
        <end position="267"/>
    </location>
</feature>
<dbReference type="Pfam" id="PF00497">
    <property type="entry name" value="SBP_bac_3"/>
    <property type="match status" value="1"/>
</dbReference>
<protein>
    <submittedName>
        <fullName evidence="7">Transporter substrate-binding domain-containing protein</fullName>
    </submittedName>
</protein>
<sequence length="267" mass="28978">MKYQKILLAAVVGMSAMLGATGAAQADSTEKTIRFGVDPTFPPFEWRDTQGQLQGFDIEVGNAICAHLKVECDWQIINFDGAIPALNSNKIDGILSGFTITEQRAKQVNFSHPIYSSSSRIMTLKDKDFATNAEALKGKRIGIVQGTSQAAYANKHWRGKGIELISYQNDDLAKQDLAMGRIDGTLQNSASGAIFFETPEGANFHMTGEAISDREVFGVGTGIGLRKTDNALLERINGALEAMVASGQYDDILQRYSKYGITAPVTE</sequence>
<proteinExistence type="inferred from homology"/>
<comment type="similarity">
    <text evidence="2 4">Belongs to the bacterial solute-binding protein 3 family.</text>
</comment>
<dbReference type="RefSeq" id="WP_266123943.1">
    <property type="nucleotide sequence ID" value="NZ_JAJHNU010000005.1"/>
</dbReference>
<keyword evidence="8" id="KW-1185">Reference proteome</keyword>
<organism evidence="7 8">
    <name type="scientific">Alcaligenes endophyticus</name>
    <dbReference type="NCBI Taxonomy" id="1929088"/>
    <lineage>
        <taxon>Bacteria</taxon>
        <taxon>Pseudomonadati</taxon>
        <taxon>Pseudomonadota</taxon>
        <taxon>Betaproteobacteria</taxon>
        <taxon>Burkholderiales</taxon>
        <taxon>Alcaligenaceae</taxon>
        <taxon>Alcaligenes</taxon>
    </lineage>
</organism>
<evidence type="ECO:0000256" key="2">
    <source>
        <dbReference type="ARBA" id="ARBA00010333"/>
    </source>
</evidence>
<evidence type="ECO:0000256" key="4">
    <source>
        <dbReference type="RuleBase" id="RU003744"/>
    </source>
</evidence>
<comment type="caution">
    <text evidence="7">The sequence shown here is derived from an EMBL/GenBank/DDBJ whole genome shotgun (WGS) entry which is preliminary data.</text>
</comment>
<dbReference type="InterPro" id="IPR018313">
    <property type="entry name" value="SBP_3_CS"/>
</dbReference>
<reference evidence="7" key="1">
    <citation type="submission" date="2021-11" db="EMBL/GenBank/DDBJ databases">
        <title>Draft genome sequence of Alcaligenes endophyticus type strain CCUG 75668T.</title>
        <authorList>
            <person name="Salva-Serra F."/>
            <person name="Duran R.E."/>
            <person name="Seeger M."/>
            <person name="Moore E.R.B."/>
            <person name="Jaen-Luchoro D."/>
        </authorList>
    </citation>
    <scope>NUCLEOTIDE SEQUENCE</scope>
    <source>
        <strain evidence="7">CCUG 75668</strain>
    </source>
</reference>
<accession>A0ABT8EMJ2</accession>